<dbReference type="GO" id="GO:0005829">
    <property type="term" value="C:cytosol"/>
    <property type="evidence" value="ECO:0007669"/>
    <property type="project" value="TreeGrafter"/>
</dbReference>
<keyword evidence="1" id="KW-0813">Transport</keyword>
<evidence type="ECO:0000313" key="4">
    <source>
        <dbReference type="Proteomes" id="UP000717515"/>
    </source>
</evidence>
<gene>
    <name evidence="3" type="ORF">KVV02_008145</name>
</gene>
<dbReference type="PANTHER" id="PTHR10219">
    <property type="entry name" value="GLYCOLIPID TRANSFER PROTEIN-RELATED"/>
    <property type="match status" value="1"/>
</dbReference>
<proteinExistence type="predicted"/>
<dbReference type="PANTHER" id="PTHR10219:SF25">
    <property type="entry name" value="PLECKSTRIN HOMOLOGY DOMAIN-CONTAINING FAMILY A MEMBER 8"/>
    <property type="match status" value="1"/>
</dbReference>
<dbReference type="GO" id="GO:1902388">
    <property type="term" value="F:ceramide 1-phosphate transfer activity"/>
    <property type="evidence" value="ECO:0007669"/>
    <property type="project" value="TreeGrafter"/>
</dbReference>
<dbReference type="Gene3D" id="1.10.3520.10">
    <property type="entry name" value="Glycolipid transfer protein"/>
    <property type="match status" value="1"/>
</dbReference>
<feature type="domain" description="Glycolipid transfer protein" evidence="2">
    <location>
        <begin position="92"/>
        <end position="229"/>
    </location>
</feature>
<dbReference type="InterPro" id="IPR014830">
    <property type="entry name" value="Glycolipid_transfer_prot_dom"/>
</dbReference>
<dbReference type="GO" id="GO:0016020">
    <property type="term" value="C:membrane"/>
    <property type="evidence" value="ECO:0007669"/>
    <property type="project" value="TreeGrafter"/>
</dbReference>
<dbReference type="EMBL" id="JAIFTL010000219">
    <property type="protein sequence ID" value="KAG9321225.1"/>
    <property type="molecule type" value="Genomic_DNA"/>
</dbReference>
<comment type="caution">
    <text evidence="3">The sequence shown here is derived from an EMBL/GenBank/DDBJ whole genome shotgun (WGS) entry which is preliminary data.</text>
</comment>
<reference evidence="3" key="1">
    <citation type="submission" date="2021-07" db="EMBL/GenBank/DDBJ databases">
        <title>Draft genome of Mortierella alpina, strain LL118, isolated from an aspen leaf litter sample.</title>
        <authorList>
            <person name="Yang S."/>
            <person name="Vinatzer B.A."/>
        </authorList>
    </citation>
    <scope>NUCLEOTIDE SEQUENCE</scope>
    <source>
        <strain evidence="3">LL118</strain>
    </source>
</reference>
<accession>A0A9P8A1Q7</accession>
<evidence type="ECO:0000256" key="1">
    <source>
        <dbReference type="ARBA" id="ARBA00022448"/>
    </source>
</evidence>
<protein>
    <recommendedName>
        <fullName evidence="2">Glycolipid transfer protein domain-containing protein</fullName>
    </recommendedName>
</protein>
<sequence length="264" mass="29062">MLHSPSSVLAVATGAGALVQILDQPTWFARHKRLAGGAIFWGALFHASVHHLSSALLISTPLFTLSTLCIMATYFQTTPRNYTAVAVTPEGINTDEFLQATEGLIKIFDLFGSVFSVVQNDMNGNVKKIRERFLQNPAGNSTLQNLVKGEASEKKKTATEGLLWLTRGLDFTLKSLKRSEENPGEELSVSFTKGYEATLKQYHGMLVRPVFAMAMKACPYRADFYTKLGSDQGLVKEDLSAYLKGLNDIVADIQAYYVANKLDK</sequence>
<evidence type="ECO:0000259" key="2">
    <source>
        <dbReference type="Pfam" id="PF08718"/>
    </source>
</evidence>
<dbReference type="Pfam" id="PF08718">
    <property type="entry name" value="GLTP"/>
    <property type="match status" value="1"/>
</dbReference>
<dbReference type="SUPFAM" id="SSF110004">
    <property type="entry name" value="Glycolipid transfer protein, GLTP"/>
    <property type="match status" value="1"/>
</dbReference>
<dbReference type="FunFam" id="1.10.3520.10:FF:000001">
    <property type="entry name" value="Pleckstrin domain-containing family A member 8"/>
    <property type="match status" value="1"/>
</dbReference>
<evidence type="ECO:0000313" key="3">
    <source>
        <dbReference type="EMBL" id="KAG9321225.1"/>
    </source>
</evidence>
<dbReference type="GO" id="GO:1902387">
    <property type="term" value="F:ceramide 1-phosphate binding"/>
    <property type="evidence" value="ECO:0007669"/>
    <property type="project" value="TreeGrafter"/>
</dbReference>
<dbReference type="InterPro" id="IPR036497">
    <property type="entry name" value="GLTP_sf"/>
</dbReference>
<dbReference type="AlphaFoldDB" id="A0A9P8A1Q7"/>
<name>A0A9P8A1Q7_MORAP</name>
<dbReference type="Proteomes" id="UP000717515">
    <property type="component" value="Unassembled WGS sequence"/>
</dbReference>
<organism evidence="3 4">
    <name type="scientific">Mortierella alpina</name>
    <name type="common">Oleaginous fungus</name>
    <name type="synonym">Mortierella renispora</name>
    <dbReference type="NCBI Taxonomy" id="64518"/>
    <lineage>
        <taxon>Eukaryota</taxon>
        <taxon>Fungi</taxon>
        <taxon>Fungi incertae sedis</taxon>
        <taxon>Mucoromycota</taxon>
        <taxon>Mortierellomycotina</taxon>
        <taxon>Mortierellomycetes</taxon>
        <taxon>Mortierellales</taxon>
        <taxon>Mortierellaceae</taxon>
        <taxon>Mortierella</taxon>
    </lineage>
</organism>